<feature type="transmembrane region" description="Helical" evidence="6">
    <location>
        <begin position="143"/>
        <end position="167"/>
    </location>
</feature>
<evidence type="ECO:0000259" key="7">
    <source>
        <dbReference type="Pfam" id="PF12698"/>
    </source>
</evidence>
<feature type="transmembrane region" description="Helical" evidence="6">
    <location>
        <begin position="173"/>
        <end position="191"/>
    </location>
</feature>
<proteinExistence type="predicted"/>
<dbReference type="GO" id="GO:0043190">
    <property type="term" value="C:ATP-binding cassette (ABC) transporter complex"/>
    <property type="evidence" value="ECO:0007669"/>
    <property type="project" value="InterPro"/>
</dbReference>
<dbReference type="RefSeq" id="WP_089298326.1">
    <property type="nucleotide sequence ID" value="NZ_BOMU01000106.1"/>
</dbReference>
<dbReference type="InterPro" id="IPR051784">
    <property type="entry name" value="Nod_factor_ABC_transporter"/>
</dbReference>
<dbReference type="PIRSF" id="PIRSF006648">
    <property type="entry name" value="DrrB"/>
    <property type="match status" value="1"/>
</dbReference>
<evidence type="ECO:0000256" key="3">
    <source>
        <dbReference type="ARBA" id="ARBA00022989"/>
    </source>
</evidence>
<feature type="transmembrane region" description="Helical" evidence="6">
    <location>
        <begin position="29"/>
        <end position="46"/>
    </location>
</feature>
<evidence type="ECO:0000256" key="6">
    <source>
        <dbReference type="SAM" id="Phobius"/>
    </source>
</evidence>
<dbReference type="Proteomes" id="UP000198415">
    <property type="component" value="Unassembled WGS sequence"/>
</dbReference>
<dbReference type="EMBL" id="FZNR01000026">
    <property type="protein sequence ID" value="SNS86248.1"/>
    <property type="molecule type" value="Genomic_DNA"/>
</dbReference>
<evidence type="ECO:0000313" key="9">
    <source>
        <dbReference type="Proteomes" id="UP000198415"/>
    </source>
</evidence>
<dbReference type="InterPro" id="IPR013525">
    <property type="entry name" value="ABC2_TM"/>
</dbReference>
<dbReference type="AlphaFoldDB" id="A0A239HYS0"/>
<dbReference type="PANTHER" id="PTHR43229">
    <property type="entry name" value="NODULATION PROTEIN J"/>
    <property type="match status" value="1"/>
</dbReference>
<dbReference type="OrthoDB" id="9786643at2"/>
<dbReference type="Pfam" id="PF12698">
    <property type="entry name" value="ABC2_membrane_3"/>
    <property type="match status" value="1"/>
</dbReference>
<dbReference type="PANTHER" id="PTHR43229:SF6">
    <property type="entry name" value="ABC-TYPE MULTIDRUG TRANSPORT SYSTEM, PERMEASE COMPONENT"/>
    <property type="match status" value="1"/>
</dbReference>
<protein>
    <submittedName>
        <fullName evidence="8">ABC-2 type transport system permease protein</fullName>
    </submittedName>
</protein>
<evidence type="ECO:0000256" key="2">
    <source>
        <dbReference type="ARBA" id="ARBA00022692"/>
    </source>
</evidence>
<dbReference type="GO" id="GO:0140359">
    <property type="term" value="F:ABC-type transporter activity"/>
    <property type="evidence" value="ECO:0007669"/>
    <property type="project" value="InterPro"/>
</dbReference>
<keyword evidence="5" id="KW-0046">Antibiotic resistance</keyword>
<accession>A0A239HYS0</accession>
<feature type="domain" description="ABC-2 type transporter transmembrane" evidence="7">
    <location>
        <begin position="64"/>
        <end position="254"/>
    </location>
</feature>
<name>A0A239HYS0_9ACTN</name>
<feature type="transmembrane region" description="Helical" evidence="6">
    <location>
        <begin position="109"/>
        <end position="131"/>
    </location>
</feature>
<reference evidence="8 9" key="1">
    <citation type="submission" date="2017-06" db="EMBL/GenBank/DDBJ databases">
        <authorList>
            <person name="Kim H.J."/>
            <person name="Triplett B.A."/>
        </authorList>
    </citation>
    <scope>NUCLEOTIDE SEQUENCE [LARGE SCALE GENOMIC DNA]</scope>
    <source>
        <strain evidence="8 9">DSM 43151</strain>
    </source>
</reference>
<organism evidence="8 9">
    <name type="scientific">Actinoplanes regularis</name>
    <dbReference type="NCBI Taxonomy" id="52697"/>
    <lineage>
        <taxon>Bacteria</taxon>
        <taxon>Bacillati</taxon>
        <taxon>Actinomycetota</taxon>
        <taxon>Actinomycetes</taxon>
        <taxon>Micromonosporales</taxon>
        <taxon>Micromonosporaceae</taxon>
        <taxon>Actinoplanes</taxon>
    </lineage>
</organism>
<keyword evidence="3 6" id="KW-1133">Transmembrane helix</keyword>
<sequence length="282" mass="30045">MSPVGNALRAGRSRGLVELRQSVTNGGDLFNHFFWPVLMLVTLWFLRDREFGQSGFPLGALVLPSILGMNAAMAMVTMSQQLTADREDGTLLRAKATPNGLLGYLTGKLISVSGGLLIDLSIFLLPALFLVRGLAVDRPGAWLTLLGVLLLGLIATLPTGAVLGSVFTSARGQGLLTLPILAVIAISGIFYPISVLPGWLQGVAQAFPIYWMGLGMRSALLPPEAVAVELGDSWRHLETVAVLGAWAVAGLLIAPVVLRRMARRESGSSVAERRDRALQRVG</sequence>
<feature type="transmembrane region" description="Helical" evidence="6">
    <location>
        <begin position="58"/>
        <end position="78"/>
    </location>
</feature>
<keyword evidence="2 6" id="KW-0812">Transmembrane</keyword>
<keyword evidence="9" id="KW-1185">Reference proteome</keyword>
<evidence type="ECO:0000256" key="5">
    <source>
        <dbReference type="ARBA" id="ARBA00023251"/>
    </source>
</evidence>
<dbReference type="InterPro" id="IPR000412">
    <property type="entry name" value="ABC_2_transport"/>
</dbReference>
<gene>
    <name evidence="8" type="ORF">SAMN06264365_12690</name>
</gene>
<evidence type="ECO:0000313" key="8">
    <source>
        <dbReference type="EMBL" id="SNS86248.1"/>
    </source>
</evidence>
<dbReference type="GO" id="GO:0046677">
    <property type="term" value="P:response to antibiotic"/>
    <property type="evidence" value="ECO:0007669"/>
    <property type="project" value="UniProtKB-KW"/>
</dbReference>
<evidence type="ECO:0000256" key="4">
    <source>
        <dbReference type="ARBA" id="ARBA00023136"/>
    </source>
</evidence>
<evidence type="ECO:0000256" key="1">
    <source>
        <dbReference type="ARBA" id="ARBA00004141"/>
    </source>
</evidence>
<feature type="transmembrane region" description="Helical" evidence="6">
    <location>
        <begin position="240"/>
        <end position="258"/>
    </location>
</feature>
<comment type="subcellular location">
    <subcellularLocation>
        <location evidence="1">Membrane</location>
        <topology evidence="1">Multi-pass membrane protein</topology>
    </subcellularLocation>
</comment>
<keyword evidence="4 6" id="KW-0472">Membrane</keyword>